<proteinExistence type="predicted"/>
<organism evidence="1 2">
    <name type="scientific">Nostoc flagelliforme FACHB-838</name>
    <dbReference type="NCBI Taxonomy" id="2692904"/>
    <lineage>
        <taxon>Bacteria</taxon>
        <taxon>Bacillati</taxon>
        <taxon>Cyanobacteriota</taxon>
        <taxon>Cyanophyceae</taxon>
        <taxon>Nostocales</taxon>
        <taxon>Nostocaceae</taxon>
        <taxon>Nostoc</taxon>
    </lineage>
</organism>
<dbReference type="Gene3D" id="3.30.420.40">
    <property type="match status" value="1"/>
</dbReference>
<sequence length="338" mass="37785">MMEPYTTLIPQQSLLAYESNAIGISSPEDVAWIEYKEQCWGVGFICQKFYADLKLEKPKLEPAIYKTLAIVGAIAQKKSLANGATIRLGILFPYGEYSDRTLFSQSITDALADFRFRGEQRSFEIDSFVCRPEGFGLLSRGRSNAKSLGERKIAVVMIGYRNASILIMDRGTMTNGISEDLGFHKLVKAVQQRVAGQKALTLASAICDAGSRVNPKALSRLVRVQDPLLQSAELAQIKLAIENSRNEYWLLLSSYLRHHIPSDIDEIIFAGGTSHYLRSDLSRLFPRPEKISCDALEYLVEREFLSSMPKSGLGFRLTDNYGFLSYLCKTSLQVPVNV</sequence>
<evidence type="ECO:0000313" key="2">
    <source>
        <dbReference type="Proteomes" id="UP000623440"/>
    </source>
</evidence>
<comment type="caution">
    <text evidence="1">The sequence shown here is derived from an EMBL/GenBank/DDBJ whole genome shotgun (WGS) entry which is preliminary data.</text>
</comment>
<dbReference type="EMBL" id="JACJSI010000301">
    <property type="protein sequence ID" value="MBD2535612.1"/>
    <property type="molecule type" value="Genomic_DNA"/>
</dbReference>
<dbReference type="RefSeq" id="WP_206759157.1">
    <property type="nucleotide sequence ID" value="NZ_JACJSI010000301.1"/>
</dbReference>
<evidence type="ECO:0000313" key="1">
    <source>
        <dbReference type="EMBL" id="MBD2535612.1"/>
    </source>
</evidence>
<keyword evidence="2" id="KW-1185">Reference proteome</keyword>
<name>A0ABR8E1M4_9NOSO</name>
<protein>
    <submittedName>
        <fullName evidence="1">ParM/StbA family protein</fullName>
    </submittedName>
</protein>
<accession>A0ABR8E1M4</accession>
<dbReference type="Proteomes" id="UP000623440">
    <property type="component" value="Unassembled WGS sequence"/>
</dbReference>
<reference evidence="1 2" key="1">
    <citation type="journal article" date="2020" name="ISME J.">
        <title>Comparative genomics reveals insights into cyanobacterial evolution and habitat adaptation.</title>
        <authorList>
            <person name="Chen M.Y."/>
            <person name="Teng W.K."/>
            <person name="Zhao L."/>
            <person name="Hu C.X."/>
            <person name="Zhou Y.K."/>
            <person name="Han B.P."/>
            <person name="Song L.R."/>
            <person name="Shu W.S."/>
        </authorList>
    </citation>
    <scope>NUCLEOTIDE SEQUENCE [LARGE SCALE GENOMIC DNA]</scope>
    <source>
        <strain evidence="1 2">FACHB-838</strain>
    </source>
</reference>
<gene>
    <name evidence="1" type="ORF">H6G97_42055</name>
</gene>